<evidence type="ECO:0000259" key="3">
    <source>
        <dbReference type="Pfam" id="PF13556"/>
    </source>
</evidence>
<dbReference type="InterPro" id="IPR042070">
    <property type="entry name" value="PucR_C-HTH_sf"/>
</dbReference>
<dbReference type="InterPro" id="IPR051448">
    <property type="entry name" value="CdaR-like_regulators"/>
</dbReference>
<evidence type="ECO:0000313" key="5">
    <source>
        <dbReference type="EMBL" id="MCD5316061.1"/>
    </source>
</evidence>
<dbReference type="AlphaFoldDB" id="A0A9X1SXL9"/>
<dbReference type="Proteomes" id="UP001138997">
    <property type="component" value="Unassembled WGS sequence"/>
</dbReference>
<feature type="domain" description="CdaR GGDEF-like" evidence="4">
    <location>
        <begin position="291"/>
        <end position="409"/>
    </location>
</feature>
<dbReference type="Pfam" id="PF13556">
    <property type="entry name" value="HTH_30"/>
    <property type="match status" value="1"/>
</dbReference>
<dbReference type="InterPro" id="IPR012914">
    <property type="entry name" value="PucR_dom"/>
</dbReference>
<evidence type="ECO:0000313" key="6">
    <source>
        <dbReference type="Proteomes" id="UP001138997"/>
    </source>
</evidence>
<evidence type="ECO:0000256" key="1">
    <source>
        <dbReference type="ARBA" id="ARBA00006754"/>
    </source>
</evidence>
<gene>
    <name evidence="5" type="ORF">LR394_34715</name>
</gene>
<reference evidence="5" key="1">
    <citation type="submission" date="2021-11" db="EMBL/GenBank/DDBJ databases">
        <title>Streptomyces corallinus and Kineosporia corallina sp. nov., two new coral-derived marine actinobacteria.</title>
        <authorList>
            <person name="Buangrab K."/>
            <person name="Sutthacheep M."/>
            <person name="Yeemin T."/>
            <person name="Harunari E."/>
            <person name="Igarashi Y."/>
            <person name="Sripreechasak P."/>
            <person name="Kanchanasin P."/>
            <person name="Tanasupawat S."/>
            <person name="Phongsopitanun W."/>
        </authorList>
    </citation>
    <scope>NUCLEOTIDE SEQUENCE</scope>
    <source>
        <strain evidence="5">JCM 31032</strain>
    </source>
</reference>
<evidence type="ECO:0000259" key="4">
    <source>
        <dbReference type="Pfam" id="PF17853"/>
    </source>
</evidence>
<dbReference type="Gene3D" id="1.10.10.2840">
    <property type="entry name" value="PucR C-terminal helix-turn-helix domain"/>
    <property type="match status" value="1"/>
</dbReference>
<comment type="similarity">
    <text evidence="1">Belongs to the CdaR family.</text>
</comment>
<feature type="domain" description="PucR C-terminal helix-turn-helix" evidence="3">
    <location>
        <begin position="466"/>
        <end position="524"/>
    </location>
</feature>
<comment type="caution">
    <text evidence="5">The sequence shown here is derived from an EMBL/GenBank/DDBJ whole genome shotgun (WGS) entry which is preliminary data.</text>
</comment>
<dbReference type="EMBL" id="JAJOMB010000026">
    <property type="protein sequence ID" value="MCD5316061.1"/>
    <property type="molecule type" value="Genomic_DNA"/>
</dbReference>
<sequence>MLQLTVADVLELPVVQQGGPVVLAGRERLNRPLRWVHATELADIAPLLRPGDLVLTTGVGLPADQQRTALREFAVSLAEAECAGLFVEYGRRWRDALPADLVSACEESGLPLVALTHEVRFAAVTQTVGELVVDQQVAELRDAQRVHETFTELSFEQAGATQVLEAVSRLAAAPVVLENEQHRPLDFLPGPGEETSFLDGWQSRSAAVGSPDRTVWDEANGWLITRLGTRDQNWGRLVIGSAQPPPQRLVAVAERAAASLALHRLHDRDRDRSRRRHHHELLLALQTQPVTDDLLRRCELADLPVRRRRFAGLVLRPASIGTGRGDLDEVVSSAIAAAHAVRVPALVAEVDREILVLLSLPLGPDTDQVVDRLAGRLRPRPGVVVCAGRTVDAAAEIERSLAEARQVADSLPVGAGAEVLVHRLQDVHLQGLLTLFGDDERLRHFVQRELEPVRLHDASVTGQMQLLPVLRALLRHPGSKSAAAASLHLSRAAFYDRLTRLAQLLKADLDDPDIRVSLHVALIADDLARLRTS</sequence>
<protein>
    <submittedName>
        <fullName evidence="5">PucR family transcriptional regulator ligand-binding domain-containing protein</fullName>
    </submittedName>
</protein>
<dbReference type="RefSeq" id="WP_231448908.1">
    <property type="nucleotide sequence ID" value="NZ_JAJOMB010000026.1"/>
</dbReference>
<dbReference type="InterPro" id="IPR025736">
    <property type="entry name" value="PucR_C-HTH_dom"/>
</dbReference>
<dbReference type="Pfam" id="PF07905">
    <property type="entry name" value="PucR"/>
    <property type="match status" value="1"/>
</dbReference>
<evidence type="ECO:0000259" key="2">
    <source>
        <dbReference type="Pfam" id="PF07905"/>
    </source>
</evidence>
<accession>A0A9X1SXL9</accession>
<dbReference type="PANTHER" id="PTHR33744">
    <property type="entry name" value="CARBOHYDRATE DIACID REGULATOR"/>
    <property type="match status" value="1"/>
</dbReference>
<dbReference type="InterPro" id="IPR041522">
    <property type="entry name" value="CdaR_GGDEF"/>
</dbReference>
<keyword evidence="6" id="KW-1185">Reference proteome</keyword>
<feature type="domain" description="Purine catabolism PurC-like" evidence="2">
    <location>
        <begin position="8"/>
        <end position="130"/>
    </location>
</feature>
<dbReference type="PANTHER" id="PTHR33744:SF1">
    <property type="entry name" value="DNA-BINDING TRANSCRIPTIONAL ACTIVATOR ADER"/>
    <property type="match status" value="1"/>
</dbReference>
<proteinExistence type="inferred from homology"/>
<dbReference type="Pfam" id="PF17853">
    <property type="entry name" value="GGDEF_2"/>
    <property type="match status" value="1"/>
</dbReference>
<name>A0A9X1SXL9_9ACTN</name>
<organism evidence="5 6">
    <name type="scientific">Kineosporia babensis</name>
    <dbReference type="NCBI Taxonomy" id="499548"/>
    <lineage>
        <taxon>Bacteria</taxon>
        <taxon>Bacillati</taxon>
        <taxon>Actinomycetota</taxon>
        <taxon>Actinomycetes</taxon>
        <taxon>Kineosporiales</taxon>
        <taxon>Kineosporiaceae</taxon>
        <taxon>Kineosporia</taxon>
    </lineage>
</organism>